<dbReference type="Proteomes" id="UP000033870">
    <property type="component" value="Unassembled WGS sequence"/>
</dbReference>
<organism evidence="1 2">
    <name type="scientific">Candidatus Magasanikbacteria bacterium GW2011_GWA2_56_11</name>
    <dbReference type="NCBI Taxonomy" id="1619044"/>
    <lineage>
        <taxon>Bacteria</taxon>
        <taxon>Candidatus Magasanikiibacteriota</taxon>
    </lineage>
</organism>
<dbReference type="InterPro" id="IPR036390">
    <property type="entry name" value="WH_DNA-bd_sf"/>
</dbReference>
<dbReference type="SUPFAM" id="SSF46785">
    <property type="entry name" value="Winged helix' DNA-binding domain"/>
    <property type="match status" value="1"/>
</dbReference>
<dbReference type="EMBL" id="LCRX01000006">
    <property type="protein sequence ID" value="KKW42548.1"/>
    <property type="molecule type" value="Genomic_DNA"/>
</dbReference>
<dbReference type="PANTHER" id="PTHR33221:SF15">
    <property type="entry name" value="HTH-TYPE TRANSCRIPTIONAL REGULATOR YWGB-RELATED"/>
    <property type="match status" value="1"/>
</dbReference>
<dbReference type="InterPro" id="IPR030489">
    <property type="entry name" value="TR_Rrf2-type_CS"/>
</dbReference>
<dbReference type="PROSITE" id="PS51197">
    <property type="entry name" value="HTH_RRF2_2"/>
    <property type="match status" value="1"/>
</dbReference>
<dbReference type="STRING" id="1619044.UY92_C0006G0109"/>
<accession>A0A0G1YGI0</accession>
<gene>
    <name evidence="1" type="ORF">UY92_C0006G0109</name>
</gene>
<dbReference type="PROSITE" id="PS01332">
    <property type="entry name" value="HTH_RRF2_1"/>
    <property type="match status" value="1"/>
</dbReference>
<protein>
    <submittedName>
        <fullName evidence="1">Transcriptional regulator, Rrf2 family</fullName>
    </submittedName>
</protein>
<dbReference type="GO" id="GO:0005829">
    <property type="term" value="C:cytosol"/>
    <property type="evidence" value="ECO:0007669"/>
    <property type="project" value="TreeGrafter"/>
</dbReference>
<dbReference type="NCBIfam" id="TIGR00738">
    <property type="entry name" value="rrf2_super"/>
    <property type="match status" value="1"/>
</dbReference>
<comment type="caution">
    <text evidence="1">The sequence shown here is derived from an EMBL/GenBank/DDBJ whole genome shotgun (WGS) entry which is preliminary data.</text>
</comment>
<dbReference type="InterPro" id="IPR036388">
    <property type="entry name" value="WH-like_DNA-bd_sf"/>
</dbReference>
<evidence type="ECO:0000313" key="1">
    <source>
        <dbReference type="EMBL" id="KKW42548.1"/>
    </source>
</evidence>
<dbReference type="InterPro" id="IPR000944">
    <property type="entry name" value="Tscrpt_reg_Rrf2"/>
</dbReference>
<proteinExistence type="predicted"/>
<dbReference type="Gene3D" id="1.10.10.10">
    <property type="entry name" value="Winged helix-like DNA-binding domain superfamily/Winged helix DNA-binding domain"/>
    <property type="match status" value="1"/>
</dbReference>
<name>A0A0G1YGI0_9BACT</name>
<evidence type="ECO:0000313" key="2">
    <source>
        <dbReference type="Proteomes" id="UP000033870"/>
    </source>
</evidence>
<sequence>MIHISRQVDYAWQFLGRLLRTPNSLISLPAYSKESTISPLFMQKIARKLRQAGLIKAAKGPGGGYGLAVPAAQITLKRVLEAMEGPYYPLNCLDKTGPGCPNAGCPAQPAWHALHKRINTILETTTMADT</sequence>
<dbReference type="AlphaFoldDB" id="A0A0G1YGI0"/>
<dbReference type="GO" id="GO:0003700">
    <property type="term" value="F:DNA-binding transcription factor activity"/>
    <property type="evidence" value="ECO:0007669"/>
    <property type="project" value="TreeGrafter"/>
</dbReference>
<reference evidence="1 2" key="1">
    <citation type="journal article" date="2015" name="Nature">
        <title>rRNA introns, odd ribosomes, and small enigmatic genomes across a large radiation of phyla.</title>
        <authorList>
            <person name="Brown C.T."/>
            <person name="Hug L.A."/>
            <person name="Thomas B.C."/>
            <person name="Sharon I."/>
            <person name="Castelle C.J."/>
            <person name="Singh A."/>
            <person name="Wilkins M.J."/>
            <person name="Williams K.H."/>
            <person name="Banfield J.F."/>
        </authorList>
    </citation>
    <scope>NUCLEOTIDE SEQUENCE [LARGE SCALE GENOMIC DNA]</scope>
</reference>
<dbReference type="Pfam" id="PF02082">
    <property type="entry name" value="Rrf2"/>
    <property type="match status" value="1"/>
</dbReference>
<dbReference type="PANTHER" id="PTHR33221">
    <property type="entry name" value="WINGED HELIX-TURN-HELIX TRANSCRIPTIONAL REGULATOR, RRF2 FAMILY"/>
    <property type="match status" value="1"/>
</dbReference>